<keyword evidence="6" id="KW-1185">Reference proteome</keyword>
<protein>
    <submittedName>
        <fullName evidence="5">Phospholipase/carboxylesterase family protein</fullName>
    </submittedName>
</protein>
<comment type="caution">
    <text evidence="5">The sequence shown here is derived from an EMBL/GenBank/DDBJ whole genome shotgun (WGS) entry which is preliminary data.</text>
</comment>
<evidence type="ECO:0000313" key="6">
    <source>
        <dbReference type="Proteomes" id="UP000005801"/>
    </source>
</evidence>
<dbReference type="STRING" id="391625.PPSIR1_02521"/>
<reference evidence="5 6" key="1">
    <citation type="submission" date="2007-06" db="EMBL/GenBank/DDBJ databases">
        <authorList>
            <person name="Shimkets L."/>
            <person name="Ferriera S."/>
            <person name="Johnson J."/>
            <person name="Kravitz S."/>
            <person name="Beeson K."/>
            <person name="Sutton G."/>
            <person name="Rogers Y.-H."/>
            <person name="Friedman R."/>
            <person name="Frazier M."/>
            <person name="Venter J.C."/>
        </authorList>
    </citation>
    <scope>NUCLEOTIDE SEQUENCE [LARGE SCALE GENOMIC DNA]</scope>
    <source>
        <strain evidence="5 6">SIR-1</strain>
    </source>
</reference>
<gene>
    <name evidence="5" type="ORF">PPSIR1_02521</name>
</gene>
<dbReference type="PANTHER" id="PTHR43037:SF5">
    <property type="entry name" value="FERULOYL ESTERASE"/>
    <property type="match status" value="1"/>
</dbReference>
<keyword evidence="1" id="KW-0732">Signal</keyword>
<evidence type="ECO:0000259" key="4">
    <source>
        <dbReference type="Pfam" id="PF02230"/>
    </source>
</evidence>
<accession>A6G468</accession>
<feature type="compositionally biased region" description="Basic and acidic residues" evidence="3">
    <location>
        <begin position="21"/>
        <end position="37"/>
    </location>
</feature>
<evidence type="ECO:0000256" key="3">
    <source>
        <dbReference type="SAM" id="MobiDB-lite"/>
    </source>
</evidence>
<dbReference type="InterPro" id="IPR050955">
    <property type="entry name" value="Plant_Biomass_Hydrol_Est"/>
</dbReference>
<dbReference type="AlphaFoldDB" id="A6G468"/>
<evidence type="ECO:0000256" key="2">
    <source>
        <dbReference type="ARBA" id="ARBA00022801"/>
    </source>
</evidence>
<evidence type="ECO:0000256" key="1">
    <source>
        <dbReference type="ARBA" id="ARBA00022729"/>
    </source>
</evidence>
<dbReference type="eggNOG" id="COG0400">
    <property type="taxonomic scope" value="Bacteria"/>
</dbReference>
<dbReference type="InterPro" id="IPR029058">
    <property type="entry name" value="AB_hydrolase_fold"/>
</dbReference>
<evidence type="ECO:0000313" key="5">
    <source>
        <dbReference type="EMBL" id="EDM79391.1"/>
    </source>
</evidence>
<dbReference type="Proteomes" id="UP000005801">
    <property type="component" value="Unassembled WGS sequence"/>
</dbReference>
<dbReference type="GO" id="GO:0016787">
    <property type="term" value="F:hydrolase activity"/>
    <property type="evidence" value="ECO:0007669"/>
    <property type="project" value="UniProtKB-KW"/>
</dbReference>
<feature type="domain" description="Phospholipase/carboxylesterase/thioesterase" evidence="4">
    <location>
        <begin position="63"/>
        <end position="250"/>
    </location>
</feature>
<dbReference type="EMBL" id="ABCS01000020">
    <property type="protein sequence ID" value="EDM79391.1"/>
    <property type="molecule type" value="Genomic_DNA"/>
</dbReference>
<feature type="region of interest" description="Disordered" evidence="3">
    <location>
        <begin position="1"/>
        <end position="44"/>
    </location>
</feature>
<dbReference type="InterPro" id="IPR003140">
    <property type="entry name" value="PLipase/COase/thioEstase"/>
</dbReference>
<dbReference type="SUPFAM" id="SSF53474">
    <property type="entry name" value="alpha/beta-Hydrolases"/>
    <property type="match status" value="1"/>
</dbReference>
<name>A6G468_9BACT</name>
<feature type="compositionally biased region" description="Low complexity" evidence="3">
    <location>
        <begin position="1"/>
        <end position="11"/>
    </location>
</feature>
<proteinExistence type="predicted"/>
<dbReference type="PANTHER" id="PTHR43037">
    <property type="entry name" value="UNNAMED PRODUCT-RELATED"/>
    <property type="match status" value="1"/>
</dbReference>
<organism evidence="5 6">
    <name type="scientific">Plesiocystis pacifica SIR-1</name>
    <dbReference type="NCBI Taxonomy" id="391625"/>
    <lineage>
        <taxon>Bacteria</taxon>
        <taxon>Pseudomonadati</taxon>
        <taxon>Myxococcota</taxon>
        <taxon>Polyangia</taxon>
        <taxon>Nannocystales</taxon>
        <taxon>Nannocystaceae</taxon>
        <taxon>Plesiocystis</taxon>
    </lineage>
</organism>
<sequence>MLVALACEAPPAAKPAPKAAPEPKLEPQPEPAPKTEEPPADPLALPSVEGVHYFERVTGGAAADAELPMIVAIHGLGDNPRDFAHLFDGFDQPARVIFPRALDAHEPGWSWFPIRARDPDVEALAAGIEKAADTLAPAIAALAKDRPTVGKPIVTGFSQGGMLTFTLAVHHGELFSAAFPVGGWFPPPLMDDADKTAPADAPPMVAFHGDQDRAVKYLPTAECVAALQEADYSVELKTYEGVGHAIPPAMRAELMAGITGALPSAPAN</sequence>
<dbReference type="Gene3D" id="3.40.50.1820">
    <property type="entry name" value="alpha/beta hydrolase"/>
    <property type="match status" value="1"/>
</dbReference>
<keyword evidence="2" id="KW-0378">Hydrolase</keyword>
<dbReference type="Pfam" id="PF02230">
    <property type="entry name" value="Abhydrolase_2"/>
    <property type="match status" value="1"/>
</dbReference>